<dbReference type="EMBL" id="JABFTP020000103">
    <property type="protein sequence ID" value="KAL3277803.1"/>
    <property type="molecule type" value="Genomic_DNA"/>
</dbReference>
<dbReference type="AlphaFoldDB" id="A0ABD2NGA4"/>
<reference evidence="2 3" key="1">
    <citation type="journal article" date="2021" name="BMC Biol.">
        <title>Horizontally acquired antibacterial genes associated with adaptive radiation of ladybird beetles.</title>
        <authorList>
            <person name="Li H.S."/>
            <person name="Tang X.F."/>
            <person name="Huang Y.H."/>
            <person name="Xu Z.Y."/>
            <person name="Chen M.L."/>
            <person name="Du X.Y."/>
            <person name="Qiu B.Y."/>
            <person name="Chen P.T."/>
            <person name="Zhang W."/>
            <person name="Slipinski A."/>
            <person name="Escalona H.E."/>
            <person name="Waterhouse R.M."/>
            <person name="Zwick A."/>
            <person name="Pang H."/>
        </authorList>
    </citation>
    <scope>NUCLEOTIDE SEQUENCE [LARGE SCALE GENOMIC DNA]</scope>
    <source>
        <strain evidence="2">SYSU2018</strain>
    </source>
</reference>
<protein>
    <submittedName>
        <fullName evidence="2">Uncharacterized protein</fullName>
    </submittedName>
</protein>
<sequence>MGENVEDKYISFVSMNSIKESYEVIIMMQQSRKSAPLSEEVKIASIEERNPRKLKGQDENFMALLSSGYNKKKPWKPWKKQANKGKVIRCYDCNTEECKRPDCPKRKGQSKENTSDVGKNNSEGSRSCSSKKETTLSTTALLSSSVKNKVWVFDSGTTNHMSPNREWMIDFSYNCIQEIAVADDYKVASVTLN</sequence>
<proteinExistence type="predicted"/>
<evidence type="ECO:0000313" key="2">
    <source>
        <dbReference type="EMBL" id="KAL3277803.1"/>
    </source>
</evidence>
<organism evidence="2 3">
    <name type="scientific">Cryptolaemus montrouzieri</name>
    <dbReference type="NCBI Taxonomy" id="559131"/>
    <lineage>
        <taxon>Eukaryota</taxon>
        <taxon>Metazoa</taxon>
        <taxon>Ecdysozoa</taxon>
        <taxon>Arthropoda</taxon>
        <taxon>Hexapoda</taxon>
        <taxon>Insecta</taxon>
        <taxon>Pterygota</taxon>
        <taxon>Neoptera</taxon>
        <taxon>Endopterygota</taxon>
        <taxon>Coleoptera</taxon>
        <taxon>Polyphaga</taxon>
        <taxon>Cucujiformia</taxon>
        <taxon>Coccinelloidea</taxon>
        <taxon>Coccinellidae</taxon>
        <taxon>Scymninae</taxon>
        <taxon>Scymnini</taxon>
        <taxon>Cryptolaemus</taxon>
    </lineage>
</organism>
<feature type="compositionally biased region" description="Polar residues" evidence="1">
    <location>
        <begin position="115"/>
        <end position="126"/>
    </location>
</feature>
<feature type="compositionally biased region" description="Basic and acidic residues" evidence="1">
    <location>
        <begin position="101"/>
        <end position="114"/>
    </location>
</feature>
<accession>A0ABD2NGA4</accession>
<gene>
    <name evidence="2" type="ORF">HHI36_013145</name>
</gene>
<keyword evidence="3" id="KW-1185">Reference proteome</keyword>
<feature type="region of interest" description="Disordered" evidence="1">
    <location>
        <begin position="101"/>
        <end position="131"/>
    </location>
</feature>
<evidence type="ECO:0000313" key="3">
    <source>
        <dbReference type="Proteomes" id="UP001516400"/>
    </source>
</evidence>
<comment type="caution">
    <text evidence="2">The sequence shown here is derived from an EMBL/GenBank/DDBJ whole genome shotgun (WGS) entry which is preliminary data.</text>
</comment>
<name>A0ABD2NGA4_9CUCU</name>
<dbReference type="Proteomes" id="UP001516400">
    <property type="component" value="Unassembled WGS sequence"/>
</dbReference>
<evidence type="ECO:0000256" key="1">
    <source>
        <dbReference type="SAM" id="MobiDB-lite"/>
    </source>
</evidence>